<dbReference type="CDD" id="cd02440">
    <property type="entry name" value="AdoMet_MTases"/>
    <property type="match status" value="1"/>
</dbReference>
<proteinExistence type="predicted"/>
<keyword evidence="2 5" id="KW-0808">Transferase</keyword>
<dbReference type="RefSeq" id="WP_319952811.1">
    <property type="nucleotide sequence ID" value="NZ_JAXAVX010000001.1"/>
</dbReference>
<dbReference type="EC" id="2.1.-.-" evidence="5"/>
<reference evidence="5 6" key="1">
    <citation type="submission" date="2023-11" db="EMBL/GenBank/DDBJ databases">
        <authorList>
            <person name="Xu M."/>
            <person name="Jiang T."/>
        </authorList>
    </citation>
    <scope>NUCLEOTIDE SEQUENCE [LARGE SCALE GENOMIC DNA]</scope>
    <source>
        <strain evidence="5 6">SD</strain>
    </source>
</reference>
<dbReference type="Gene3D" id="3.40.50.150">
    <property type="entry name" value="Vaccinia Virus protein VP39"/>
    <property type="match status" value="1"/>
</dbReference>
<dbReference type="PANTHER" id="PTHR43464:SF19">
    <property type="entry name" value="UBIQUINONE BIOSYNTHESIS O-METHYLTRANSFERASE, MITOCHONDRIAL"/>
    <property type="match status" value="1"/>
</dbReference>
<keyword evidence="1 5" id="KW-0489">Methyltransferase</keyword>
<feature type="domain" description="Methyltransferase" evidence="4">
    <location>
        <begin position="57"/>
        <end position="151"/>
    </location>
</feature>
<evidence type="ECO:0000256" key="1">
    <source>
        <dbReference type="ARBA" id="ARBA00022603"/>
    </source>
</evidence>
<evidence type="ECO:0000256" key="2">
    <source>
        <dbReference type="ARBA" id="ARBA00022679"/>
    </source>
</evidence>
<sequence>MPDETPTPIHAGPSQATRWNGAAGRAWTDLGDVLDGMFAPLAALLAGELADVGAREVLDVGCGGGALSLAAADALGGDARIVAVDVSAPLVAAARERVARRGAPVEVVLGDAATYPFQAGRFDAVTSRFGVMFFDDPTAAFAHVRAACRPGAALRVLTWRAPEENPFMTAAGRATERWLPAAGRFPTDGPGQFGLADRDRFTAILRAAGWEAVELVPVDVPCTLPAHRLPEYVERLGPLGAALDAVDPAERDAVLAAARAAMAPFVHGDDVRFDAACWLARAVAPAA</sequence>
<dbReference type="GO" id="GO:0032259">
    <property type="term" value="P:methylation"/>
    <property type="evidence" value="ECO:0007669"/>
    <property type="project" value="UniProtKB-KW"/>
</dbReference>
<evidence type="ECO:0000313" key="5">
    <source>
        <dbReference type="EMBL" id="MDX8150667.1"/>
    </source>
</evidence>
<evidence type="ECO:0000256" key="3">
    <source>
        <dbReference type="ARBA" id="ARBA00022691"/>
    </source>
</evidence>
<protein>
    <submittedName>
        <fullName evidence="5">Class I SAM-dependent methyltransferase</fullName>
        <ecNumber evidence="5">2.1.-.-</ecNumber>
    </submittedName>
</protein>
<evidence type="ECO:0000259" key="4">
    <source>
        <dbReference type="Pfam" id="PF13649"/>
    </source>
</evidence>
<dbReference type="InterPro" id="IPR029063">
    <property type="entry name" value="SAM-dependent_MTases_sf"/>
</dbReference>
<accession>A0ABU4VFT3</accession>
<keyword evidence="6" id="KW-1185">Reference proteome</keyword>
<dbReference type="Proteomes" id="UP001277761">
    <property type="component" value="Unassembled WGS sequence"/>
</dbReference>
<organism evidence="5 6">
    <name type="scientific">Patulibacter brassicae</name>
    <dbReference type="NCBI Taxonomy" id="1705717"/>
    <lineage>
        <taxon>Bacteria</taxon>
        <taxon>Bacillati</taxon>
        <taxon>Actinomycetota</taxon>
        <taxon>Thermoleophilia</taxon>
        <taxon>Solirubrobacterales</taxon>
        <taxon>Patulibacteraceae</taxon>
        <taxon>Patulibacter</taxon>
    </lineage>
</organism>
<dbReference type="Pfam" id="PF13649">
    <property type="entry name" value="Methyltransf_25"/>
    <property type="match status" value="1"/>
</dbReference>
<comment type="caution">
    <text evidence="5">The sequence shown here is derived from an EMBL/GenBank/DDBJ whole genome shotgun (WGS) entry which is preliminary data.</text>
</comment>
<dbReference type="SUPFAM" id="SSF53335">
    <property type="entry name" value="S-adenosyl-L-methionine-dependent methyltransferases"/>
    <property type="match status" value="1"/>
</dbReference>
<evidence type="ECO:0000313" key="6">
    <source>
        <dbReference type="Proteomes" id="UP001277761"/>
    </source>
</evidence>
<dbReference type="EMBL" id="JAXAVX010000001">
    <property type="protein sequence ID" value="MDX8150667.1"/>
    <property type="molecule type" value="Genomic_DNA"/>
</dbReference>
<keyword evidence="3" id="KW-0949">S-adenosyl-L-methionine</keyword>
<dbReference type="InterPro" id="IPR041698">
    <property type="entry name" value="Methyltransf_25"/>
</dbReference>
<gene>
    <name evidence="5" type="ORF">SK069_03600</name>
</gene>
<name>A0ABU4VFT3_9ACTN</name>
<dbReference type="GO" id="GO:0008168">
    <property type="term" value="F:methyltransferase activity"/>
    <property type="evidence" value="ECO:0007669"/>
    <property type="project" value="UniProtKB-KW"/>
</dbReference>
<dbReference type="PANTHER" id="PTHR43464">
    <property type="entry name" value="METHYLTRANSFERASE"/>
    <property type="match status" value="1"/>
</dbReference>